<name>A0A5B7I2H9_PORTR</name>
<evidence type="ECO:0000256" key="1">
    <source>
        <dbReference type="SAM" id="MobiDB-lite"/>
    </source>
</evidence>
<comment type="caution">
    <text evidence="2">The sequence shown here is derived from an EMBL/GenBank/DDBJ whole genome shotgun (WGS) entry which is preliminary data.</text>
</comment>
<dbReference type="AlphaFoldDB" id="A0A5B7I2H9"/>
<sequence length="129" mass="13415">MHRPPGDKRRPGTISLTSRAPGYEAGKKGGEGIDEGGCSSGRACLPIPAPPRPRVAPTRARPVFSPHSKVFSAVISAHNLAVFTRQAGILRRCSGRSGVPLDATTNPAIETASQRGALPSAIEISPISK</sequence>
<dbReference type="EMBL" id="VSRR010047100">
    <property type="protein sequence ID" value="MPC77922.1"/>
    <property type="molecule type" value="Genomic_DNA"/>
</dbReference>
<dbReference type="Proteomes" id="UP000324222">
    <property type="component" value="Unassembled WGS sequence"/>
</dbReference>
<accession>A0A5B7I2H9</accession>
<organism evidence="2 3">
    <name type="scientific">Portunus trituberculatus</name>
    <name type="common">Swimming crab</name>
    <name type="synonym">Neptunus trituberculatus</name>
    <dbReference type="NCBI Taxonomy" id="210409"/>
    <lineage>
        <taxon>Eukaryota</taxon>
        <taxon>Metazoa</taxon>
        <taxon>Ecdysozoa</taxon>
        <taxon>Arthropoda</taxon>
        <taxon>Crustacea</taxon>
        <taxon>Multicrustacea</taxon>
        <taxon>Malacostraca</taxon>
        <taxon>Eumalacostraca</taxon>
        <taxon>Eucarida</taxon>
        <taxon>Decapoda</taxon>
        <taxon>Pleocyemata</taxon>
        <taxon>Brachyura</taxon>
        <taxon>Eubrachyura</taxon>
        <taxon>Portunoidea</taxon>
        <taxon>Portunidae</taxon>
        <taxon>Portuninae</taxon>
        <taxon>Portunus</taxon>
    </lineage>
</organism>
<proteinExistence type="predicted"/>
<protein>
    <submittedName>
        <fullName evidence="2">Uncharacterized protein</fullName>
    </submittedName>
</protein>
<gene>
    <name evidence="2" type="ORF">E2C01_072390</name>
</gene>
<reference evidence="2 3" key="1">
    <citation type="submission" date="2019-05" db="EMBL/GenBank/DDBJ databases">
        <title>Another draft genome of Portunus trituberculatus and its Hox gene families provides insights of decapod evolution.</title>
        <authorList>
            <person name="Jeong J.-H."/>
            <person name="Song I."/>
            <person name="Kim S."/>
            <person name="Choi T."/>
            <person name="Kim D."/>
            <person name="Ryu S."/>
            <person name="Kim W."/>
        </authorList>
    </citation>
    <scope>NUCLEOTIDE SEQUENCE [LARGE SCALE GENOMIC DNA]</scope>
    <source>
        <tissue evidence="2">Muscle</tissue>
    </source>
</reference>
<feature type="region of interest" description="Disordered" evidence="1">
    <location>
        <begin position="1"/>
        <end position="60"/>
    </location>
</feature>
<feature type="compositionally biased region" description="Basic and acidic residues" evidence="1">
    <location>
        <begin position="1"/>
        <end position="10"/>
    </location>
</feature>
<keyword evidence="3" id="KW-1185">Reference proteome</keyword>
<feature type="compositionally biased region" description="Low complexity" evidence="1">
    <location>
        <begin position="36"/>
        <end position="46"/>
    </location>
</feature>
<evidence type="ECO:0000313" key="2">
    <source>
        <dbReference type="EMBL" id="MPC77922.1"/>
    </source>
</evidence>
<evidence type="ECO:0000313" key="3">
    <source>
        <dbReference type="Proteomes" id="UP000324222"/>
    </source>
</evidence>